<dbReference type="Proteomes" id="UP000324233">
    <property type="component" value="Chromosome"/>
</dbReference>
<proteinExistence type="predicted"/>
<evidence type="ECO:0000313" key="2">
    <source>
        <dbReference type="EMBL" id="QEH35032.1"/>
    </source>
</evidence>
<dbReference type="RefSeq" id="WP_148594881.1">
    <property type="nucleotide sequence ID" value="NZ_CP042997.1"/>
</dbReference>
<gene>
    <name evidence="2" type="ORF">OJF2_35770</name>
</gene>
<feature type="region of interest" description="Disordered" evidence="1">
    <location>
        <begin position="41"/>
        <end position="72"/>
    </location>
</feature>
<name>A0A5B9W368_9BACT</name>
<protein>
    <submittedName>
        <fullName evidence="2">Uncharacterized protein</fullName>
    </submittedName>
</protein>
<dbReference type="AlphaFoldDB" id="A0A5B9W368"/>
<evidence type="ECO:0000313" key="3">
    <source>
        <dbReference type="Proteomes" id="UP000324233"/>
    </source>
</evidence>
<dbReference type="OrthoDB" id="9953395at2"/>
<dbReference type="EMBL" id="CP042997">
    <property type="protein sequence ID" value="QEH35032.1"/>
    <property type="molecule type" value="Genomic_DNA"/>
</dbReference>
<accession>A0A5B9W368</accession>
<dbReference type="KEGG" id="agv:OJF2_35770"/>
<reference evidence="2 3" key="1">
    <citation type="submission" date="2019-08" db="EMBL/GenBank/DDBJ databases">
        <title>Deep-cultivation of Planctomycetes and their phenomic and genomic characterization uncovers novel biology.</title>
        <authorList>
            <person name="Wiegand S."/>
            <person name="Jogler M."/>
            <person name="Boedeker C."/>
            <person name="Pinto D."/>
            <person name="Vollmers J."/>
            <person name="Rivas-Marin E."/>
            <person name="Kohn T."/>
            <person name="Peeters S.H."/>
            <person name="Heuer A."/>
            <person name="Rast P."/>
            <person name="Oberbeckmann S."/>
            <person name="Bunk B."/>
            <person name="Jeske O."/>
            <person name="Meyerdierks A."/>
            <person name="Storesund J.E."/>
            <person name="Kallscheuer N."/>
            <person name="Luecker S."/>
            <person name="Lage O.M."/>
            <person name="Pohl T."/>
            <person name="Merkel B.J."/>
            <person name="Hornburger P."/>
            <person name="Mueller R.-W."/>
            <person name="Bruemmer F."/>
            <person name="Labrenz M."/>
            <person name="Spormann A.M."/>
            <person name="Op den Camp H."/>
            <person name="Overmann J."/>
            <person name="Amann R."/>
            <person name="Jetten M.S.M."/>
            <person name="Mascher T."/>
            <person name="Medema M.H."/>
            <person name="Devos D.P."/>
            <person name="Kaster A.-K."/>
            <person name="Ovreas L."/>
            <person name="Rohde M."/>
            <person name="Galperin M.Y."/>
            <person name="Jogler C."/>
        </authorList>
    </citation>
    <scope>NUCLEOTIDE SEQUENCE [LARGE SCALE GENOMIC DNA]</scope>
    <source>
        <strain evidence="2 3">OJF2</strain>
    </source>
</reference>
<organism evidence="2 3">
    <name type="scientific">Aquisphaera giovannonii</name>
    <dbReference type="NCBI Taxonomy" id="406548"/>
    <lineage>
        <taxon>Bacteria</taxon>
        <taxon>Pseudomonadati</taxon>
        <taxon>Planctomycetota</taxon>
        <taxon>Planctomycetia</taxon>
        <taxon>Isosphaerales</taxon>
        <taxon>Isosphaeraceae</taxon>
        <taxon>Aquisphaera</taxon>
    </lineage>
</organism>
<evidence type="ECO:0000256" key="1">
    <source>
        <dbReference type="SAM" id="MobiDB-lite"/>
    </source>
</evidence>
<sequence>MTRLENYVQQYGPVVGPKLFRTLQSKAAYAGVSARLRRKINAVQGNPPAPPKPEPSYPLFEATPPEPTESVA</sequence>
<feature type="compositionally biased region" description="Pro residues" evidence="1">
    <location>
        <begin position="47"/>
        <end position="56"/>
    </location>
</feature>
<keyword evidence="3" id="KW-1185">Reference proteome</keyword>